<gene>
    <name evidence="1" type="ORF">AVEN_155142_1</name>
</gene>
<organism evidence="1 2">
    <name type="scientific">Araneus ventricosus</name>
    <name type="common">Orbweaver spider</name>
    <name type="synonym">Epeira ventricosa</name>
    <dbReference type="NCBI Taxonomy" id="182803"/>
    <lineage>
        <taxon>Eukaryota</taxon>
        <taxon>Metazoa</taxon>
        <taxon>Ecdysozoa</taxon>
        <taxon>Arthropoda</taxon>
        <taxon>Chelicerata</taxon>
        <taxon>Arachnida</taxon>
        <taxon>Araneae</taxon>
        <taxon>Araneomorphae</taxon>
        <taxon>Entelegynae</taxon>
        <taxon>Araneoidea</taxon>
        <taxon>Araneidae</taxon>
        <taxon>Araneus</taxon>
    </lineage>
</organism>
<protein>
    <submittedName>
        <fullName evidence="1">Uncharacterized protein</fullName>
    </submittedName>
</protein>
<evidence type="ECO:0000313" key="2">
    <source>
        <dbReference type="Proteomes" id="UP000499080"/>
    </source>
</evidence>
<dbReference type="EMBL" id="BGPR01026390">
    <property type="protein sequence ID" value="GBN96071.1"/>
    <property type="molecule type" value="Genomic_DNA"/>
</dbReference>
<evidence type="ECO:0000313" key="1">
    <source>
        <dbReference type="EMBL" id="GBN96071.1"/>
    </source>
</evidence>
<reference evidence="1 2" key="1">
    <citation type="journal article" date="2019" name="Sci. Rep.">
        <title>Orb-weaving spider Araneus ventricosus genome elucidates the spidroin gene catalogue.</title>
        <authorList>
            <person name="Kono N."/>
            <person name="Nakamura H."/>
            <person name="Ohtoshi R."/>
            <person name="Moran D.A.P."/>
            <person name="Shinohara A."/>
            <person name="Yoshida Y."/>
            <person name="Fujiwara M."/>
            <person name="Mori M."/>
            <person name="Tomita M."/>
            <person name="Arakawa K."/>
        </authorList>
    </citation>
    <scope>NUCLEOTIDE SEQUENCE [LARGE SCALE GENOMIC DNA]</scope>
</reference>
<comment type="caution">
    <text evidence="1">The sequence shown here is derived from an EMBL/GenBank/DDBJ whole genome shotgun (WGS) entry which is preliminary data.</text>
</comment>
<keyword evidence="2" id="KW-1185">Reference proteome</keyword>
<name>A0A4Y2T786_ARAVE</name>
<dbReference type="Proteomes" id="UP000499080">
    <property type="component" value="Unassembled WGS sequence"/>
</dbReference>
<proteinExistence type="predicted"/>
<sequence length="98" mass="10922">MLEPVRAPEFCRSVANLYRPFNGRGDATGVSYRRDFVFHVLISAKLPKEWIKILRLCIFAVSGCFNEGNGTKYPASDESVNLTTRHNGIESGCTSQPL</sequence>
<accession>A0A4Y2T786</accession>
<dbReference type="AlphaFoldDB" id="A0A4Y2T786"/>